<dbReference type="RefSeq" id="WP_232189479.1">
    <property type="nucleotide sequence ID" value="NZ_JAIOAP010000020.1"/>
</dbReference>
<keyword evidence="1" id="KW-0472">Membrane</keyword>
<organism evidence="2 3">
    <name type="scientific">Cohnella silvisoli</name>
    <dbReference type="NCBI Taxonomy" id="2873699"/>
    <lineage>
        <taxon>Bacteria</taxon>
        <taxon>Bacillati</taxon>
        <taxon>Bacillota</taxon>
        <taxon>Bacilli</taxon>
        <taxon>Bacillales</taxon>
        <taxon>Paenibacillaceae</taxon>
        <taxon>Cohnella</taxon>
    </lineage>
</organism>
<gene>
    <name evidence="2" type="ORF">QJS35_28860</name>
</gene>
<name>A0ABV1L243_9BACL</name>
<keyword evidence="1" id="KW-0812">Transmembrane</keyword>
<accession>A0ABV1L243</accession>
<dbReference type="Proteomes" id="UP001493487">
    <property type="component" value="Unassembled WGS sequence"/>
</dbReference>
<dbReference type="EMBL" id="JASKHM010000021">
    <property type="protein sequence ID" value="MEQ4486389.1"/>
    <property type="molecule type" value="Genomic_DNA"/>
</dbReference>
<evidence type="ECO:0000313" key="3">
    <source>
        <dbReference type="Proteomes" id="UP001493487"/>
    </source>
</evidence>
<keyword evidence="1" id="KW-1133">Transmembrane helix</keyword>
<feature type="transmembrane region" description="Helical" evidence="1">
    <location>
        <begin position="56"/>
        <end position="74"/>
    </location>
</feature>
<sequence length="86" mass="9536">MENLTEYTSQVAMIAPIVAAYVGIAKEFDVPTKYNHLMSLLIAAIFVLVPDRVQQVLVLVSVIGLTASGVYHFSKKREVKSDVKRN</sequence>
<evidence type="ECO:0000256" key="1">
    <source>
        <dbReference type="SAM" id="Phobius"/>
    </source>
</evidence>
<evidence type="ECO:0008006" key="4">
    <source>
        <dbReference type="Google" id="ProtNLM"/>
    </source>
</evidence>
<keyword evidence="3" id="KW-1185">Reference proteome</keyword>
<reference evidence="2 3" key="1">
    <citation type="journal article" date="2023" name="Genome Announc.">
        <title>Pan-Genome Analyses of the Genus Cohnella and Proposal of the Novel Species Cohnella silvisoli sp. nov., Isolated from Forest Soil.</title>
        <authorList>
            <person name="Wang C."/>
            <person name="Mao L."/>
            <person name="Bao G."/>
            <person name="Zhu H."/>
        </authorList>
    </citation>
    <scope>NUCLEOTIDE SEQUENCE [LARGE SCALE GENOMIC DNA]</scope>
    <source>
        <strain evidence="2 3">NL03-T5-1</strain>
    </source>
</reference>
<evidence type="ECO:0000313" key="2">
    <source>
        <dbReference type="EMBL" id="MEQ4486389.1"/>
    </source>
</evidence>
<protein>
    <recommendedName>
        <fullName evidence="4">Holin</fullName>
    </recommendedName>
</protein>
<proteinExistence type="predicted"/>
<comment type="caution">
    <text evidence="2">The sequence shown here is derived from an EMBL/GenBank/DDBJ whole genome shotgun (WGS) entry which is preliminary data.</text>
</comment>
<feature type="transmembrane region" description="Helical" evidence="1">
    <location>
        <begin position="34"/>
        <end position="50"/>
    </location>
</feature>